<dbReference type="EMBL" id="REGN01000198">
    <property type="protein sequence ID" value="RNA43636.1"/>
    <property type="molecule type" value="Genomic_DNA"/>
</dbReference>
<evidence type="ECO:0000256" key="2">
    <source>
        <dbReference type="ARBA" id="ARBA00022692"/>
    </source>
</evidence>
<dbReference type="GO" id="GO:0022857">
    <property type="term" value="F:transmembrane transporter activity"/>
    <property type="evidence" value="ECO:0007669"/>
    <property type="project" value="InterPro"/>
</dbReference>
<keyword evidence="8" id="KW-1185">Reference proteome</keyword>
<feature type="domain" description="Major facilitator superfamily (MFS) profile" evidence="6">
    <location>
        <begin position="25"/>
        <end position="501"/>
    </location>
</feature>
<dbReference type="STRING" id="10195.A0A3M7T6H7"/>
<evidence type="ECO:0000259" key="6">
    <source>
        <dbReference type="PROSITE" id="PS50850"/>
    </source>
</evidence>
<feature type="transmembrane region" description="Helical" evidence="5">
    <location>
        <begin position="415"/>
        <end position="436"/>
    </location>
</feature>
<organism evidence="7 8">
    <name type="scientific">Brachionus plicatilis</name>
    <name type="common">Marine rotifer</name>
    <name type="synonym">Brachionus muelleri</name>
    <dbReference type="NCBI Taxonomy" id="10195"/>
    <lineage>
        <taxon>Eukaryota</taxon>
        <taxon>Metazoa</taxon>
        <taxon>Spiralia</taxon>
        <taxon>Gnathifera</taxon>
        <taxon>Rotifera</taxon>
        <taxon>Eurotatoria</taxon>
        <taxon>Monogononta</taxon>
        <taxon>Pseudotrocha</taxon>
        <taxon>Ploima</taxon>
        <taxon>Brachionidae</taxon>
        <taxon>Brachionus</taxon>
    </lineage>
</organism>
<dbReference type="PROSITE" id="PS00216">
    <property type="entry name" value="SUGAR_TRANSPORT_1"/>
    <property type="match status" value="1"/>
</dbReference>
<accession>A0A3M7T6H7</accession>
<feature type="transmembrane region" description="Helical" evidence="5">
    <location>
        <begin position="122"/>
        <end position="139"/>
    </location>
</feature>
<gene>
    <name evidence="7" type="ORF">BpHYR1_028857</name>
</gene>
<keyword evidence="3 5" id="KW-1133">Transmembrane helix</keyword>
<feature type="transmembrane region" description="Helical" evidence="5">
    <location>
        <begin position="362"/>
        <end position="383"/>
    </location>
</feature>
<keyword evidence="4 5" id="KW-0472">Membrane</keyword>
<dbReference type="PROSITE" id="PS50850">
    <property type="entry name" value="MFS"/>
    <property type="match status" value="1"/>
</dbReference>
<dbReference type="Proteomes" id="UP000276133">
    <property type="component" value="Unassembled WGS sequence"/>
</dbReference>
<dbReference type="InterPro" id="IPR020846">
    <property type="entry name" value="MFS_dom"/>
</dbReference>
<dbReference type="InterPro" id="IPR036259">
    <property type="entry name" value="MFS_trans_sf"/>
</dbReference>
<dbReference type="Pfam" id="PF00083">
    <property type="entry name" value="Sugar_tr"/>
    <property type="match status" value="1"/>
</dbReference>
<feature type="transmembrane region" description="Helical" evidence="5">
    <location>
        <begin position="390"/>
        <end position="409"/>
    </location>
</feature>
<dbReference type="OrthoDB" id="2261376at2759"/>
<feature type="transmembrane region" description="Helical" evidence="5">
    <location>
        <begin position="212"/>
        <end position="236"/>
    </location>
</feature>
<dbReference type="SUPFAM" id="SSF103473">
    <property type="entry name" value="MFS general substrate transporter"/>
    <property type="match status" value="1"/>
</dbReference>
<feature type="transmembrane region" description="Helical" evidence="5">
    <location>
        <begin position="146"/>
        <end position="164"/>
    </location>
</feature>
<sequence>MTNFENLLAEIDDFGIYQKLRYLMICLAALLPSIVTYMHSFIAPKLNNSYRCKHPYVENDLFSLAHNFSSNITELGSCGYKIGDELVECNEWVYDRTFYQQTLTEEWSMVCSDSGMIGTVQTIYFFGYLIGSIVMGIMADHFGRRPIMLSSFIMIIVGSVGVAFGPQESFGRTISYTIYAISRFIIACGTRGINVTGFVLGMEMMGPSRRTFAGIVIEYFFAIGQLILISVVYLNYMILENSWRFLAIGLIFIGFPFLSYFFILPESPRWLLSKNRKEEALEILKHVAKTNKRQLKQETWENLLMHHEHSITNKVHEETAIDAIKSPKLVLMSCILFLNWIINNFLFYGLGLKSSELGVNPYVTFTISALVEILAYLVTHVLLDRLGRKAPYVFFLFAAGISCLSISFISNNLIVVTLAMVGKFCASAAYAIIYLYTSELFPTSIRNTGMGACSMMARVGAMTAPKILDLSSVSPNLPFVVFGISGIICSASSVILPETLRRGLAENIKEANSLNKLGLSCKATLDEDADELEMDSLNKKENSF</sequence>
<dbReference type="GO" id="GO:0016020">
    <property type="term" value="C:membrane"/>
    <property type="evidence" value="ECO:0007669"/>
    <property type="project" value="UniProtKB-SubCell"/>
</dbReference>
<evidence type="ECO:0000313" key="7">
    <source>
        <dbReference type="EMBL" id="RNA43636.1"/>
    </source>
</evidence>
<evidence type="ECO:0000256" key="4">
    <source>
        <dbReference type="ARBA" id="ARBA00023136"/>
    </source>
</evidence>
<feature type="transmembrane region" description="Helical" evidence="5">
    <location>
        <begin position="20"/>
        <end position="42"/>
    </location>
</feature>
<name>A0A3M7T6H7_BRAPC</name>
<protein>
    <submittedName>
        <fullName evidence="7">Organic cation transporter</fullName>
    </submittedName>
</protein>
<evidence type="ECO:0000256" key="5">
    <source>
        <dbReference type="SAM" id="Phobius"/>
    </source>
</evidence>
<proteinExistence type="predicted"/>
<comment type="subcellular location">
    <subcellularLocation>
        <location evidence="1">Membrane</location>
        <topology evidence="1">Multi-pass membrane protein</topology>
    </subcellularLocation>
</comment>
<feature type="transmembrane region" description="Helical" evidence="5">
    <location>
        <begin position="242"/>
        <end position="264"/>
    </location>
</feature>
<evidence type="ECO:0000256" key="3">
    <source>
        <dbReference type="ARBA" id="ARBA00022989"/>
    </source>
</evidence>
<dbReference type="PANTHER" id="PTHR24064">
    <property type="entry name" value="SOLUTE CARRIER FAMILY 22 MEMBER"/>
    <property type="match status" value="1"/>
</dbReference>
<dbReference type="InterPro" id="IPR005829">
    <property type="entry name" value="Sugar_transporter_CS"/>
</dbReference>
<feature type="transmembrane region" description="Helical" evidence="5">
    <location>
        <begin position="176"/>
        <end position="200"/>
    </location>
</feature>
<evidence type="ECO:0000256" key="1">
    <source>
        <dbReference type="ARBA" id="ARBA00004141"/>
    </source>
</evidence>
<comment type="caution">
    <text evidence="7">The sequence shown here is derived from an EMBL/GenBank/DDBJ whole genome shotgun (WGS) entry which is preliminary data.</text>
</comment>
<feature type="transmembrane region" description="Helical" evidence="5">
    <location>
        <begin position="329"/>
        <end position="350"/>
    </location>
</feature>
<evidence type="ECO:0000313" key="8">
    <source>
        <dbReference type="Proteomes" id="UP000276133"/>
    </source>
</evidence>
<dbReference type="InterPro" id="IPR005828">
    <property type="entry name" value="MFS_sugar_transport-like"/>
</dbReference>
<reference evidence="7 8" key="1">
    <citation type="journal article" date="2018" name="Sci. Rep.">
        <title>Genomic signatures of local adaptation to the degree of environmental predictability in rotifers.</title>
        <authorList>
            <person name="Franch-Gras L."/>
            <person name="Hahn C."/>
            <person name="Garcia-Roger E.M."/>
            <person name="Carmona M.J."/>
            <person name="Serra M."/>
            <person name="Gomez A."/>
        </authorList>
    </citation>
    <scope>NUCLEOTIDE SEQUENCE [LARGE SCALE GENOMIC DNA]</scope>
    <source>
        <strain evidence="7">HYR1</strain>
    </source>
</reference>
<dbReference type="CDD" id="cd17317">
    <property type="entry name" value="MFS_SLC22"/>
    <property type="match status" value="1"/>
</dbReference>
<keyword evidence="2 5" id="KW-0812">Transmembrane</keyword>
<dbReference type="AlphaFoldDB" id="A0A3M7T6H7"/>
<dbReference type="Gene3D" id="1.20.1250.20">
    <property type="entry name" value="MFS general substrate transporter like domains"/>
    <property type="match status" value="1"/>
</dbReference>